<gene>
    <name evidence="2" type="ORF">OCBIM_22029928mg</name>
</gene>
<evidence type="ECO:0000313" key="2">
    <source>
        <dbReference type="EMBL" id="KOF79082.1"/>
    </source>
</evidence>
<evidence type="ECO:0000256" key="1">
    <source>
        <dbReference type="SAM" id="Phobius"/>
    </source>
</evidence>
<feature type="transmembrane region" description="Helical" evidence="1">
    <location>
        <begin position="44"/>
        <end position="66"/>
    </location>
</feature>
<dbReference type="EMBL" id="KQ420850">
    <property type="protein sequence ID" value="KOF79082.1"/>
    <property type="molecule type" value="Genomic_DNA"/>
</dbReference>
<organism evidence="2">
    <name type="scientific">Octopus bimaculoides</name>
    <name type="common">California two-spotted octopus</name>
    <dbReference type="NCBI Taxonomy" id="37653"/>
    <lineage>
        <taxon>Eukaryota</taxon>
        <taxon>Metazoa</taxon>
        <taxon>Spiralia</taxon>
        <taxon>Lophotrochozoa</taxon>
        <taxon>Mollusca</taxon>
        <taxon>Cephalopoda</taxon>
        <taxon>Coleoidea</taxon>
        <taxon>Octopodiformes</taxon>
        <taxon>Octopoda</taxon>
        <taxon>Incirrata</taxon>
        <taxon>Octopodidae</taxon>
        <taxon>Octopus</taxon>
    </lineage>
</organism>
<accession>A0A0L8GQ99</accession>
<keyword evidence="1" id="KW-1133">Transmembrane helix</keyword>
<dbReference type="AlphaFoldDB" id="A0A0L8GQ99"/>
<keyword evidence="1" id="KW-0812">Transmembrane</keyword>
<protein>
    <submittedName>
        <fullName evidence="2">Uncharacterized protein</fullName>
    </submittedName>
</protein>
<name>A0A0L8GQ99_OCTBM</name>
<sequence>MFKRFYCTHLHNKEFLIIQKNCRGKTEILENIFRRHKQNPQLFILNRFLSMPFGFKSPFHLIFIYLD</sequence>
<reference evidence="2" key="1">
    <citation type="submission" date="2015-07" db="EMBL/GenBank/DDBJ databases">
        <title>MeaNS - Measles Nucleotide Surveillance Program.</title>
        <authorList>
            <person name="Tran T."/>
            <person name="Druce J."/>
        </authorList>
    </citation>
    <scope>NUCLEOTIDE SEQUENCE</scope>
    <source>
        <strain evidence="2">UCB-OBI-ISO-001</strain>
        <tissue evidence="2">Gonad</tissue>
    </source>
</reference>
<proteinExistence type="predicted"/>
<keyword evidence="1" id="KW-0472">Membrane</keyword>